<dbReference type="AlphaFoldDB" id="A0A3S5ARY1"/>
<organism evidence="2 3">
    <name type="scientific">Protopolystoma xenopodis</name>
    <dbReference type="NCBI Taxonomy" id="117903"/>
    <lineage>
        <taxon>Eukaryota</taxon>
        <taxon>Metazoa</taxon>
        <taxon>Spiralia</taxon>
        <taxon>Lophotrochozoa</taxon>
        <taxon>Platyhelminthes</taxon>
        <taxon>Monogenea</taxon>
        <taxon>Polyopisthocotylea</taxon>
        <taxon>Polystomatidea</taxon>
        <taxon>Polystomatidae</taxon>
        <taxon>Protopolystoma</taxon>
    </lineage>
</organism>
<name>A0A3S5ARY1_9PLAT</name>
<dbReference type="Proteomes" id="UP000784294">
    <property type="component" value="Unassembled WGS sequence"/>
</dbReference>
<evidence type="ECO:0000313" key="3">
    <source>
        <dbReference type="Proteomes" id="UP000784294"/>
    </source>
</evidence>
<feature type="compositionally biased region" description="Low complexity" evidence="1">
    <location>
        <begin position="90"/>
        <end position="104"/>
    </location>
</feature>
<protein>
    <recommendedName>
        <fullName evidence="4">UBA domain-containing protein</fullName>
    </recommendedName>
</protein>
<reference evidence="2" key="1">
    <citation type="submission" date="2018-11" db="EMBL/GenBank/DDBJ databases">
        <authorList>
            <consortium name="Pathogen Informatics"/>
        </authorList>
    </citation>
    <scope>NUCLEOTIDE SEQUENCE</scope>
</reference>
<dbReference type="EMBL" id="CAAALY010083360">
    <property type="protein sequence ID" value="VEL26875.1"/>
    <property type="molecule type" value="Genomic_DNA"/>
</dbReference>
<evidence type="ECO:0000256" key="1">
    <source>
        <dbReference type="SAM" id="MobiDB-lite"/>
    </source>
</evidence>
<accession>A0A3S5ARY1</accession>
<comment type="caution">
    <text evidence="2">The sequence shown here is derived from an EMBL/GenBank/DDBJ whole genome shotgun (WGS) entry which is preliminary data.</text>
</comment>
<dbReference type="InterPro" id="IPR009060">
    <property type="entry name" value="UBA-like_sf"/>
</dbReference>
<proteinExistence type="predicted"/>
<dbReference type="OrthoDB" id="6258734at2759"/>
<dbReference type="SUPFAM" id="SSF46934">
    <property type="entry name" value="UBA-like"/>
    <property type="match status" value="1"/>
</dbReference>
<feature type="region of interest" description="Disordered" evidence="1">
    <location>
        <begin position="75"/>
        <end position="110"/>
    </location>
</feature>
<sequence length="289" mass="30806">MGAASSRPGPPTICPGGGVGDEPFDEQISTSWNSSVASGNNRVGSSHLNGSVGCTDSWGGEWTDLAAATGLIENQKPGKWHGHQRPMPISSWQSNNNANSNSGNRPLLQLRPHSNTYRADSVRHFMSLGYRKEDVQACLIECNMDIERVAAMLCERYQPSPAAGAAHSASSFSRFSGQSLNGPNGHSICPDVFKPMLEAGASLSPGDALGFRQFGAVAAATASAASTAQPQQTHNRLPASVGMVGQLATQHPNSAIMRHQITQQVHFIFLYFLAEAPRAPRRTVWESLA</sequence>
<evidence type="ECO:0000313" key="2">
    <source>
        <dbReference type="EMBL" id="VEL26875.1"/>
    </source>
</evidence>
<gene>
    <name evidence="2" type="ORF">PXEA_LOCUS20315</name>
</gene>
<keyword evidence="3" id="KW-1185">Reference proteome</keyword>
<feature type="region of interest" description="Disordered" evidence="1">
    <location>
        <begin position="1"/>
        <end position="27"/>
    </location>
</feature>
<evidence type="ECO:0008006" key="4">
    <source>
        <dbReference type="Google" id="ProtNLM"/>
    </source>
</evidence>